<dbReference type="HOGENOM" id="CLU_092720_3_0_9"/>
<proteinExistence type="predicted"/>
<feature type="transmembrane region" description="Helical" evidence="5">
    <location>
        <begin position="23"/>
        <end position="44"/>
    </location>
</feature>
<dbReference type="GO" id="GO:0016020">
    <property type="term" value="C:membrane"/>
    <property type="evidence" value="ECO:0007669"/>
    <property type="project" value="UniProtKB-SubCell"/>
</dbReference>
<dbReference type="PANTHER" id="PTHR37306:SF1">
    <property type="entry name" value="COLICIN V PRODUCTION PROTEIN"/>
    <property type="match status" value="1"/>
</dbReference>
<feature type="transmembrane region" description="Helical" evidence="5">
    <location>
        <begin position="79"/>
        <end position="108"/>
    </location>
</feature>
<keyword evidence="2 5" id="KW-0812">Transmembrane</keyword>
<evidence type="ECO:0000256" key="5">
    <source>
        <dbReference type="SAM" id="Phobius"/>
    </source>
</evidence>
<evidence type="ECO:0008006" key="8">
    <source>
        <dbReference type="Google" id="ProtNLM"/>
    </source>
</evidence>
<dbReference type="InterPro" id="IPR003825">
    <property type="entry name" value="Colicin-V_CvpA"/>
</dbReference>
<reference evidence="6 7" key="1">
    <citation type="journal article" date="2002" name="Proc. Natl. Acad. Sci. U.S.A.">
        <title>Genome sequence of a serotype M3 strain of group A Streptococcus: phage-encoded toxins, the high-virulence phenotype, and clone emergence.</title>
        <authorList>
            <person name="Beres S.B."/>
            <person name="Sylva G.L."/>
            <person name="Barbian K.D."/>
            <person name="Lei B."/>
            <person name="Hoff J.S."/>
            <person name="Mammarella N.D."/>
            <person name="Liu M.Y."/>
            <person name="Smoot J.C."/>
            <person name="Porcella S.F."/>
            <person name="Parkins L.D."/>
            <person name="Campbell D.S."/>
            <person name="Smith T.M."/>
            <person name="McCormick J.K."/>
            <person name="Leung D.Y."/>
            <person name="Schlievert P.M."/>
            <person name="Musser J.M."/>
        </authorList>
    </citation>
    <scope>NUCLEOTIDE SEQUENCE [LARGE SCALE GENOMIC DNA]</scope>
    <source>
        <strain evidence="7">ATCC BAA-595 / MGAS315</strain>
    </source>
</reference>
<evidence type="ECO:0000313" key="6">
    <source>
        <dbReference type="EMBL" id="AAM80196.1"/>
    </source>
</evidence>
<name>A0A0H2UWG7_STRP3</name>
<dbReference type="RefSeq" id="WP_002983087.1">
    <property type="nucleotide sequence ID" value="NC_004070.1"/>
</dbReference>
<organism evidence="6 7">
    <name type="scientific">Streptococcus pyogenes serotype M3 (strain ATCC BAA-595 / MGAS315)</name>
    <dbReference type="NCBI Taxonomy" id="198466"/>
    <lineage>
        <taxon>Bacteria</taxon>
        <taxon>Bacillati</taxon>
        <taxon>Bacillota</taxon>
        <taxon>Bacilli</taxon>
        <taxon>Lactobacillales</taxon>
        <taxon>Streptococcaceae</taxon>
        <taxon>Streptococcus</taxon>
    </lineage>
</organism>
<dbReference type="Proteomes" id="UP000000564">
    <property type="component" value="Chromosome"/>
</dbReference>
<evidence type="ECO:0000256" key="2">
    <source>
        <dbReference type="ARBA" id="ARBA00022692"/>
    </source>
</evidence>
<evidence type="ECO:0000256" key="1">
    <source>
        <dbReference type="ARBA" id="ARBA00004141"/>
    </source>
</evidence>
<keyword evidence="3 5" id="KW-1133">Transmembrane helix</keyword>
<dbReference type="GeneID" id="69900278"/>
<dbReference type="KEGG" id="spg:SpyM3_1589"/>
<sequence length="181" mass="20763">MLSLLIVLVLTWNFYIGYSRGIILQSFYVLGALLSLLVANRFYIGLAHKLTLWIPYSNPVEGTSVFFFKSVDIFVLDKVYYAGLAFFIIFLLGYALSRFLGIFVHFLLLDYFDNQWTKCLSGGLALLVSLLFLNMLLSIFATVPMPFLQHYLHSSFLARLVIEHLPPLTIIIQKLWIQAII</sequence>
<evidence type="ECO:0000313" key="7">
    <source>
        <dbReference type="Proteomes" id="UP000000564"/>
    </source>
</evidence>
<accession>A0A0H2UWG7</accession>
<keyword evidence="4 5" id="KW-0472">Membrane</keyword>
<dbReference type="Pfam" id="PF02674">
    <property type="entry name" value="Colicin_V"/>
    <property type="match status" value="1"/>
</dbReference>
<feature type="transmembrane region" description="Helical" evidence="5">
    <location>
        <begin position="120"/>
        <end position="143"/>
    </location>
</feature>
<dbReference type="GO" id="GO:0009403">
    <property type="term" value="P:toxin biosynthetic process"/>
    <property type="evidence" value="ECO:0007669"/>
    <property type="project" value="InterPro"/>
</dbReference>
<gene>
    <name evidence="6" type="ordered locus">SpyM3_1589</name>
</gene>
<dbReference type="PANTHER" id="PTHR37306">
    <property type="entry name" value="COLICIN V PRODUCTION PROTEIN"/>
    <property type="match status" value="1"/>
</dbReference>
<evidence type="ECO:0000256" key="3">
    <source>
        <dbReference type="ARBA" id="ARBA00022989"/>
    </source>
</evidence>
<dbReference type="EMBL" id="AE014074">
    <property type="protein sequence ID" value="AAM80196.1"/>
    <property type="molecule type" value="Genomic_DNA"/>
</dbReference>
<dbReference type="AlphaFoldDB" id="A0A0H2UWG7"/>
<evidence type="ECO:0000256" key="4">
    <source>
        <dbReference type="ARBA" id="ARBA00023136"/>
    </source>
</evidence>
<protein>
    <recommendedName>
        <fullName evidence="8">Colicin V production protein</fullName>
    </recommendedName>
</protein>
<comment type="subcellular location">
    <subcellularLocation>
        <location evidence="1">Membrane</location>
        <topology evidence="1">Multi-pass membrane protein</topology>
    </subcellularLocation>
</comment>